<evidence type="ECO:0008006" key="3">
    <source>
        <dbReference type="Google" id="ProtNLM"/>
    </source>
</evidence>
<dbReference type="AlphaFoldDB" id="A0A1V9VE61"/>
<dbReference type="SUPFAM" id="SSF53474">
    <property type="entry name" value="alpha/beta-Hydrolases"/>
    <property type="match status" value="1"/>
</dbReference>
<name>A0A1V9VE61_9BACT</name>
<organism evidence="1 2">
    <name type="scientific">Aliarcobacter cryaerophilus</name>
    <dbReference type="NCBI Taxonomy" id="28198"/>
    <lineage>
        <taxon>Bacteria</taxon>
        <taxon>Pseudomonadati</taxon>
        <taxon>Campylobacterota</taxon>
        <taxon>Epsilonproteobacteria</taxon>
        <taxon>Campylobacterales</taxon>
        <taxon>Arcobacteraceae</taxon>
        <taxon>Aliarcobacter</taxon>
    </lineage>
</organism>
<dbReference type="Gene3D" id="3.40.50.1820">
    <property type="entry name" value="alpha/beta hydrolase"/>
    <property type="match status" value="1"/>
</dbReference>
<protein>
    <recommendedName>
        <fullName evidence="3">Pimelyl-ACP methyl ester esterase BioV</fullName>
    </recommendedName>
</protein>
<sequence length="172" mass="20445">MMICNNFYSGFCFKNECEIFKDYLEIGDFIISGFSYGAIKAFNQALESKARVDKLQLFSPAFFQTKDEKFKRMQLMFFKKDEDAYIKNFLENLKDKSTKSIENFFKKGSFKELDELLNFKWNKEDLEELIKKGIKIEVFLGQNDKIIDSLDAKEFFKEFATVYYFKDKGHLL</sequence>
<evidence type="ECO:0000313" key="1">
    <source>
        <dbReference type="EMBL" id="OQR42322.1"/>
    </source>
</evidence>
<gene>
    <name evidence="1" type="ORF">AS859_00390</name>
</gene>
<evidence type="ECO:0000313" key="2">
    <source>
        <dbReference type="Proteomes" id="UP000192599"/>
    </source>
</evidence>
<dbReference type="EMBL" id="LNTC01000002">
    <property type="protein sequence ID" value="OQR42322.1"/>
    <property type="molecule type" value="Genomic_DNA"/>
</dbReference>
<dbReference type="InterPro" id="IPR029058">
    <property type="entry name" value="AB_hydrolase_fold"/>
</dbReference>
<proteinExistence type="predicted"/>
<dbReference type="Proteomes" id="UP000192599">
    <property type="component" value="Unassembled WGS sequence"/>
</dbReference>
<comment type="caution">
    <text evidence="1">The sequence shown here is derived from an EMBL/GenBank/DDBJ whole genome shotgun (WGS) entry which is preliminary data.</text>
</comment>
<reference evidence="1 2" key="1">
    <citation type="submission" date="2017-04" db="EMBL/GenBank/DDBJ databases">
        <title>Accumulation and expression of multiple antibiotic resistance genes in Arcobacter cryaerophilus that thrives in sewage.</title>
        <authorList>
            <person name="Millar J.A."/>
            <person name="Raghavan R."/>
        </authorList>
    </citation>
    <scope>NUCLEOTIDE SEQUENCE [LARGE SCALE GENOMIC DNA]</scope>
    <source>
        <strain evidence="1 2">AZT-1</strain>
    </source>
</reference>
<dbReference type="NCBIfam" id="NF033854">
    <property type="entry name" value="esterase_BioV"/>
    <property type="match status" value="1"/>
</dbReference>
<accession>A0A1V9VE61</accession>